<dbReference type="Pfam" id="PF05380">
    <property type="entry name" value="Peptidase_A17"/>
    <property type="match status" value="1"/>
</dbReference>
<proteinExistence type="predicted"/>
<keyword evidence="1" id="KW-1185">Reference proteome</keyword>
<accession>A0A915M2W2</accession>
<dbReference type="Proteomes" id="UP000887561">
    <property type="component" value="Unplaced"/>
</dbReference>
<evidence type="ECO:0000313" key="2">
    <source>
        <dbReference type="WBParaSite" id="scaffold23550_cov357.g20127"/>
    </source>
</evidence>
<protein>
    <submittedName>
        <fullName evidence="2">Uncharacterized protein</fullName>
    </submittedName>
</protein>
<dbReference type="WBParaSite" id="scaffold23550_cov357.g20127">
    <property type="protein sequence ID" value="scaffold23550_cov357.g20127"/>
    <property type="gene ID" value="scaffold23550_cov357.g20127"/>
</dbReference>
<dbReference type="AlphaFoldDB" id="A0A915M2W2"/>
<sequence>MKDEFIITLPKFDNKNVTRRTVLAQLAKPFDPLGLAAPIILQAKLIRQQADADKPGTWDKPLSQDIEKKWRKLMKHWEGIEIK</sequence>
<dbReference type="InterPro" id="IPR008042">
    <property type="entry name" value="Retrotrans_Pao"/>
</dbReference>
<reference evidence="2" key="1">
    <citation type="submission" date="2022-11" db="UniProtKB">
        <authorList>
            <consortium name="WormBaseParasite"/>
        </authorList>
    </citation>
    <scope>IDENTIFICATION</scope>
</reference>
<name>A0A915M2W2_MELJA</name>
<evidence type="ECO:0000313" key="1">
    <source>
        <dbReference type="Proteomes" id="UP000887561"/>
    </source>
</evidence>
<organism evidence="1 2">
    <name type="scientific">Meloidogyne javanica</name>
    <name type="common">Root-knot nematode worm</name>
    <dbReference type="NCBI Taxonomy" id="6303"/>
    <lineage>
        <taxon>Eukaryota</taxon>
        <taxon>Metazoa</taxon>
        <taxon>Ecdysozoa</taxon>
        <taxon>Nematoda</taxon>
        <taxon>Chromadorea</taxon>
        <taxon>Rhabditida</taxon>
        <taxon>Tylenchina</taxon>
        <taxon>Tylenchomorpha</taxon>
        <taxon>Tylenchoidea</taxon>
        <taxon>Meloidogynidae</taxon>
        <taxon>Meloidogyninae</taxon>
        <taxon>Meloidogyne</taxon>
        <taxon>Meloidogyne incognita group</taxon>
    </lineage>
</organism>